<organism evidence="4 5">
    <name type="scientific">Ancylostoma duodenale</name>
    <dbReference type="NCBI Taxonomy" id="51022"/>
    <lineage>
        <taxon>Eukaryota</taxon>
        <taxon>Metazoa</taxon>
        <taxon>Ecdysozoa</taxon>
        <taxon>Nematoda</taxon>
        <taxon>Chromadorea</taxon>
        <taxon>Rhabditida</taxon>
        <taxon>Rhabditina</taxon>
        <taxon>Rhabditomorpha</taxon>
        <taxon>Strongyloidea</taxon>
        <taxon>Ancylostomatidae</taxon>
        <taxon>Ancylostomatinae</taxon>
        <taxon>Ancylostoma</taxon>
    </lineage>
</organism>
<dbReference type="Pfam" id="PF12796">
    <property type="entry name" value="Ank_2"/>
    <property type="match status" value="2"/>
</dbReference>
<keyword evidence="1" id="KW-0677">Repeat</keyword>
<proteinExistence type="predicted"/>
<reference evidence="4 5" key="1">
    <citation type="submission" date="2013-12" db="EMBL/GenBank/DDBJ databases">
        <title>Draft genome of the parsitic nematode Ancylostoma duodenale.</title>
        <authorList>
            <person name="Mitreva M."/>
        </authorList>
    </citation>
    <scope>NUCLEOTIDE SEQUENCE [LARGE SCALE GENOMIC DNA]</scope>
    <source>
        <strain evidence="4 5">Zhejiang</strain>
    </source>
</reference>
<dbReference type="InterPro" id="IPR051637">
    <property type="entry name" value="Ank_repeat_dom-contain_49"/>
</dbReference>
<dbReference type="OrthoDB" id="5803825at2759"/>
<keyword evidence="5" id="KW-1185">Reference proteome</keyword>
<dbReference type="PROSITE" id="PS50088">
    <property type="entry name" value="ANK_REPEAT"/>
    <property type="match status" value="1"/>
</dbReference>
<dbReference type="InterPro" id="IPR036770">
    <property type="entry name" value="Ankyrin_rpt-contain_sf"/>
</dbReference>
<evidence type="ECO:0000256" key="3">
    <source>
        <dbReference type="PROSITE-ProRule" id="PRU00023"/>
    </source>
</evidence>
<protein>
    <submittedName>
        <fullName evidence="4">Ankyrin repeat protein</fullName>
    </submittedName>
</protein>
<evidence type="ECO:0000313" key="5">
    <source>
        <dbReference type="Proteomes" id="UP000054047"/>
    </source>
</evidence>
<dbReference type="PANTHER" id="PTHR24180:SF45">
    <property type="entry name" value="POLY [ADP-RIBOSE] POLYMERASE TANKYRASE"/>
    <property type="match status" value="1"/>
</dbReference>
<sequence length="206" mass="23221">MKEKDENGSVPLLKACACGSYDLVCLLLSSGANCNIADKWRNSVYHMAARHGRDEILQLLINHGTPSLPCLYVAGDNFIPNQQANTQRSCCGRLIGREKLRWNWRSLAIMQVRTDNWLLHEAAEKGFLEVVKILIHVSEDSMNMNNGYNVRLRNCDKKLPLHSAAISKRMDVVRYLLELAHLIKGATRSTLAVKFPQQVADHMSHA</sequence>
<accession>A0A0C2GNR3</accession>
<dbReference type="InterPro" id="IPR002110">
    <property type="entry name" value="Ankyrin_rpt"/>
</dbReference>
<dbReference type="Gene3D" id="1.25.40.20">
    <property type="entry name" value="Ankyrin repeat-containing domain"/>
    <property type="match status" value="2"/>
</dbReference>
<dbReference type="EMBL" id="KN728978">
    <property type="protein sequence ID" value="KIH62950.1"/>
    <property type="molecule type" value="Genomic_DNA"/>
</dbReference>
<dbReference type="Proteomes" id="UP000054047">
    <property type="component" value="Unassembled WGS sequence"/>
</dbReference>
<evidence type="ECO:0000256" key="1">
    <source>
        <dbReference type="ARBA" id="ARBA00022737"/>
    </source>
</evidence>
<evidence type="ECO:0000256" key="2">
    <source>
        <dbReference type="ARBA" id="ARBA00023043"/>
    </source>
</evidence>
<keyword evidence="2 3" id="KW-0040">ANK repeat</keyword>
<dbReference type="SUPFAM" id="SSF48403">
    <property type="entry name" value="Ankyrin repeat"/>
    <property type="match status" value="1"/>
</dbReference>
<dbReference type="AlphaFoldDB" id="A0A0C2GNR3"/>
<dbReference type="SMART" id="SM00248">
    <property type="entry name" value="ANK"/>
    <property type="match status" value="4"/>
</dbReference>
<dbReference type="PROSITE" id="PS50297">
    <property type="entry name" value="ANK_REP_REGION"/>
    <property type="match status" value="1"/>
</dbReference>
<name>A0A0C2GNR3_9BILA</name>
<evidence type="ECO:0000313" key="4">
    <source>
        <dbReference type="EMBL" id="KIH62950.1"/>
    </source>
</evidence>
<dbReference type="PANTHER" id="PTHR24180">
    <property type="entry name" value="CYCLIN-DEPENDENT KINASE INHIBITOR 2C-RELATED"/>
    <property type="match status" value="1"/>
</dbReference>
<gene>
    <name evidence="4" type="ORF">ANCDUO_06760</name>
</gene>
<feature type="repeat" description="ANK" evidence="3">
    <location>
        <begin position="7"/>
        <end position="39"/>
    </location>
</feature>